<evidence type="ECO:0000313" key="3">
    <source>
        <dbReference type="EMBL" id="KUG05843.1"/>
    </source>
</evidence>
<organism evidence="3 4">
    <name type="scientific">Solirubrum puertoriconensis</name>
    <dbReference type="NCBI Taxonomy" id="1751427"/>
    <lineage>
        <taxon>Bacteria</taxon>
        <taxon>Pseudomonadati</taxon>
        <taxon>Bacteroidota</taxon>
        <taxon>Cytophagia</taxon>
        <taxon>Cytophagales</taxon>
    </lineage>
</organism>
<feature type="signal peptide" evidence="1">
    <location>
        <begin position="1"/>
        <end position="25"/>
    </location>
</feature>
<proteinExistence type="predicted"/>
<evidence type="ECO:0000313" key="4">
    <source>
        <dbReference type="Proteomes" id="UP000054223"/>
    </source>
</evidence>
<gene>
    <name evidence="3" type="ORF">ASU33_00185</name>
</gene>
<feature type="chain" id="PRO_5040764100" description="Peptidase MA-like domain-containing protein" evidence="1">
    <location>
        <begin position="26"/>
        <end position="416"/>
    </location>
</feature>
<keyword evidence="4" id="KW-1185">Reference proteome</keyword>
<comment type="caution">
    <text evidence="3">The sequence shown here is derived from an EMBL/GenBank/DDBJ whole genome shotgun (WGS) entry which is preliminary data.</text>
</comment>
<dbReference type="EMBL" id="LNAL01000008">
    <property type="protein sequence ID" value="KUG05843.1"/>
    <property type="molecule type" value="Genomic_DNA"/>
</dbReference>
<accession>A0A9X0L2U2</accession>
<dbReference type="AlphaFoldDB" id="A0A9X0L2U2"/>
<name>A0A9X0L2U2_SOLP1</name>
<dbReference type="InterPro" id="IPR039568">
    <property type="entry name" value="Peptidase_MA-like_dom"/>
</dbReference>
<evidence type="ECO:0000256" key="1">
    <source>
        <dbReference type="SAM" id="SignalP"/>
    </source>
</evidence>
<sequence>MLCFSFRCCLLVVLCWVASAHSCLAQQGFPLYYRYLALVGKADSAAAAKQYTNAAALYGQAARARIEKAIELPRADDHVKAARAWATARQPDSAFNHLGSAVRLGFTEATQLRQDATLAPLHSDKRWQPLLAHTERSRQQAEHQAKLVAERTTYAGPSPEIVFTPPQPYLRQFLYNDSLPFVSVNHGNFRLYFRGNSFTAAHLAEAKQLLGEALTRSLTLLQHKAYRKDINVVFVDSKAELQALTGFSVAGGFALPGYDALFLVHSGTRRLQARHELFHLVANELWGVTNSRLLNEGAAVYADNECLYPNAVYGIAAYMLQHQKARPVAELVNNFDAAARHGEVAAYLQSAALVRYLYEQYGPEKLQHLWKAGFGEFQRIYGRSLSQFEREWRAYIRKVPAPANLDWEKLQKEGCG</sequence>
<dbReference type="Pfam" id="PF13485">
    <property type="entry name" value="Peptidase_MA_2"/>
    <property type="match status" value="1"/>
</dbReference>
<reference evidence="3 4" key="1">
    <citation type="submission" date="2015-11" db="EMBL/GenBank/DDBJ databases">
        <title>Solirubrum puertoriconensis gen. nov. an environmental bacteria isolated in Puerto Rico.</title>
        <authorList>
            <person name="Cuebas-Irizarry M.F."/>
            <person name="Montalvo-Rodriguez R."/>
        </authorList>
    </citation>
    <scope>NUCLEOTIDE SEQUENCE [LARGE SCALE GENOMIC DNA]</scope>
    <source>
        <strain evidence="3 4">MC1A</strain>
    </source>
</reference>
<protein>
    <recommendedName>
        <fullName evidence="2">Peptidase MA-like domain-containing protein</fullName>
    </recommendedName>
</protein>
<keyword evidence="1" id="KW-0732">Signal</keyword>
<evidence type="ECO:0000259" key="2">
    <source>
        <dbReference type="Pfam" id="PF13485"/>
    </source>
</evidence>
<dbReference type="Proteomes" id="UP000054223">
    <property type="component" value="Unassembled WGS sequence"/>
</dbReference>
<feature type="domain" description="Peptidase MA-like" evidence="2">
    <location>
        <begin position="273"/>
        <end position="397"/>
    </location>
</feature>